<dbReference type="PROSITE" id="PS50935">
    <property type="entry name" value="SSB"/>
    <property type="match status" value="1"/>
</dbReference>
<dbReference type="InterPro" id="IPR011344">
    <property type="entry name" value="ssDNA-bd"/>
</dbReference>
<sequence>MNAVQIVGYLGSDPKTQKVGEKNVCVLSVATTYKRDDKERTTWHQVQVWGPPGEACAKHLKKGRLVGITGRIDNYEYERDGQKRYGSQVVADQVHFLGANPDKGEGSSEGGSGRW</sequence>
<reference evidence="2" key="1">
    <citation type="journal article" date="2015" name="Nature">
        <title>Complex archaea that bridge the gap between prokaryotes and eukaryotes.</title>
        <authorList>
            <person name="Spang A."/>
            <person name="Saw J.H."/>
            <person name="Jorgensen S.L."/>
            <person name="Zaremba-Niedzwiedzka K."/>
            <person name="Martijn J."/>
            <person name="Lind A.E."/>
            <person name="van Eijk R."/>
            <person name="Schleper C."/>
            <person name="Guy L."/>
            <person name="Ettema T.J."/>
        </authorList>
    </citation>
    <scope>NUCLEOTIDE SEQUENCE</scope>
</reference>
<evidence type="ECO:0000256" key="1">
    <source>
        <dbReference type="ARBA" id="ARBA00023125"/>
    </source>
</evidence>
<evidence type="ECO:0008006" key="3">
    <source>
        <dbReference type="Google" id="ProtNLM"/>
    </source>
</evidence>
<keyword evidence="1" id="KW-0238">DNA-binding</keyword>
<protein>
    <recommendedName>
        <fullName evidence="3">Single-stranded DNA-binding protein</fullName>
    </recommendedName>
</protein>
<dbReference type="PIRSF" id="PIRSF002070">
    <property type="entry name" value="SSB"/>
    <property type="match status" value="1"/>
</dbReference>
<dbReference type="CDD" id="cd04496">
    <property type="entry name" value="SSB_OBF"/>
    <property type="match status" value="1"/>
</dbReference>
<comment type="caution">
    <text evidence="2">The sequence shown here is derived from an EMBL/GenBank/DDBJ whole genome shotgun (WGS) entry which is preliminary data.</text>
</comment>
<dbReference type="EMBL" id="LAZR01051523">
    <property type="protein sequence ID" value="KKK84965.1"/>
    <property type="molecule type" value="Genomic_DNA"/>
</dbReference>
<dbReference type="Gene3D" id="2.40.50.140">
    <property type="entry name" value="Nucleic acid-binding proteins"/>
    <property type="match status" value="1"/>
</dbReference>
<dbReference type="NCBIfam" id="TIGR00621">
    <property type="entry name" value="ssb"/>
    <property type="match status" value="1"/>
</dbReference>
<name>A0A0F8ZG68_9ZZZZ</name>
<dbReference type="PANTHER" id="PTHR10302:SF0">
    <property type="entry name" value="SINGLE-STRANDED DNA-BINDING PROTEIN, MITOCHONDRIAL"/>
    <property type="match status" value="1"/>
</dbReference>
<dbReference type="InterPro" id="IPR000424">
    <property type="entry name" value="Primosome_PriB/ssb"/>
</dbReference>
<proteinExistence type="inferred from homology"/>
<gene>
    <name evidence="2" type="ORF">LCGC14_2778020</name>
</gene>
<evidence type="ECO:0000313" key="2">
    <source>
        <dbReference type="EMBL" id="KKK84965.1"/>
    </source>
</evidence>
<dbReference type="GO" id="GO:0009295">
    <property type="term" value="C:nucleoid"/>
    <property type="evidence" value="ECO:0007669"/>
    <property type="project" value="TreeGrafter"/>
</dbReference>
<accession>A0A0F8ZG68</accession>
<dbReference type="GO" id="GO:0003697">
    <property type="term" value="F:single-stranded DNA binding"/>
    <property type="evidence" value="ECO:0007669"/>
    <property type="project" value="InterPro"/>
</dbReference>
<dbReference type="GO" id="GO:0006260">
    <property type="term" value="P:DNA replication"/>
    <property type="evidence" value="ECO:0007669"/>
    <property type="project" value="InterPro"/>
</dbReference>
<dbReference type="Pfam" id="PF00436">
    <property type="entry name" value="SSB"/>
    <property type="match status" value="1"/>
</dbReference>
<dbReference type="InterPro" id="IPR012340">
    <property type="entry name" value="NA-bd_OB-fold"/>
</dbReference>
<organism evidence="2">
    <name type="scientific">marine sediment metagenome</name>
    <dbReference type="NCBI Taxonomy" id="412755"/>
    <lineage>
        <taxon>unclassified sequences</taxon>
        <taxon>metagenomes</taxon>
        <taxon>ecological metagenomes</taxon>
    </lineage>
</organism>
<dbReference type="SUPFAM" id="SSF50249">
    <property type="entry name" value="Nucleic acid-binding proteins"/>
    <property type="match status" value="1"/>
</dbReference>
<dbReference type="PANTHER" id="PTHR10302">
    <property type="entry name" value="SINGLE-STRANDED DNA-BINDING PROTEIN"/>
    <property type="match status" value="1"/>
</dbReference>
<dbReference type="AlphaFoldDB" id="A0A0F8ZG68"/>
<dbReference type="HAMAP" id="MF_00984">
    <property type="entry name" value="SSB"/>
    <property type="match status" value="1"/>
</dbReference>